<dbReference type="EMBL" id="CP013188">
    <property type="protein sequence ID" value="ALO44203.1"/>
    <property type="molecule type" value="Genomic_DNA"/>
</dbReference>
<name>A0A0S2K799_9GAMM</name>
<feature type="transmembrane region" description="Helical" evidence="1">
    <location>
        <begin position="5"/>
        <end position="23"/>
    </location>
</feature>
<dbReference type="PATRIC" id="fig|161398.10.peg.3814"/>
<evidence type="ECO:0000256" key="1">
    <source>
        <dbReference type="SAM" id="Phobius"/>
    </source>
</evidence>
<gene>
    <name evidence="2" type="ORF">PP2015_3731</name>
</gene>
<feature type="transmembrane region" description="Helical" evidence="1">
    <location>
        <begin position="67"/>
        <end position="84"/>
    </location>
</feature>
<proteinExistence type="predicted"/>
<evidence type="ECO:0000313" key="2">
    <source>
        <dbReference type="EMBL" id="ALO44203.1"/>
    </source>
</evidence>
<evidence type="ECO:0000313" key="3">
    <source>
        <dbReference type="Proteomes" id="UP000061457"/>
    </source>
</evidence>
<dbReference type="RefSeq" id="WP_058032080.1">
    <property type="nucleotide sequence ID" value="NZ_CP013188.1"/>
</dbReference>
<dbReference type="Proteomes" id="UP000061457">
    <property type="component" value="Chromosome II"/>
</dbReference>
<protein>
    <submittedName>
        <fullName evidence="2">Uncharacterized protein</fullName>
    </submittedName>
</protein>
<dbReference type="OrthoDB" id="6197868at2"/>
<accession>A0A0S2K799</accession>
<dbReference type="KEGG" id="pphe:PP2015_3731"/>
<reference evidence="2 3" key="1">
    <citation type="submission" date="2015-11" db="EMBL/GenBank/DDBJ databases">
        <authorList>
            <person name="Zhang Y."/>
            <person name="Guo Z."/>
        </authorList>
    </citation>
    <scope>NUCLEOTIDE SEQUENCE [LARGE SCALE GENOMIC DNA]</scope>
    <source>
        <strain evidence="2 3">KCTC 12086</strain>
    </source>
</reference>
<keyword evidence="1" id="KW-1133">Transmembrane helix</keyword>
<organism evidence="2 3">
    <name type="scientific">Pseudoalteromonas phenolica</name>
    <dbReference type="NCBI Taxonomy" id="161398"/>
    <lineage>
        <taxon>Bacteria</taxon>
        <taxon>Pseudomonadati</taxon>
        <taxon>Pseudomonadota</taxon>
        <taxon>Gammaproteobacteria</taxon>
        <taxon>Alteromonadales</taxon>
        <taxon>Pseudoalteromonadaceae</taxon>
        <taxon>Pseudoalteromonas</taxon>
    </lineage>
</organism>
<dbReference type="AlphaFoldDB" id="A0A0S2K799"/>
<feature type="transmembrane region" description="Helical" evidence="1">
    <location>
        <begin position="90"/>
        <end position="109"/>
    </location>
</feature>
<sequence>MNKELLVHYIAIGLTAAMLVFGLDVYNQEVTLTVQYGLTYCISALVGTVLAALYFSLVGHRFYKHQFLATVIPCILFALLAIKLGPVITVPLHDITIIITSLLVISSSFEKRKN</sequence>
<keyword evidence="3" id="KW-1185">Reference proteome</keyword>
<dbReference type="STRING" id="161398.PP2015_3731"/>
<feature type="transmembrane region" description="Helical" evidence="1">
    <location>
        <begin position="35"/>
        <end position="55"/>
    </location>
</feature>
<keyword evidence="1" id="KW-0472">Membrane</keyword>
<keyword evidence="1" id="KW-0812">Transmembrane</keyword>